<dbReference type="Pfam" id="PF00072">
    <property type="entry name" value="Response_reg"/>
    <property type="match status" value="1"/>
</dbReference>
<dbReference type="InterPro" id="IPR007492">
    <property type="entry name" value="LytTR_DNA-bd_dom"/>
</dbReference>
<feature type="domain" description="HTH LytTR-type" evidence="3">
    <location>
        <begin position="129"/>
        <end position="227"/>
    </location>
</feature>
<dbReference type="Gene3D" id="3.40.50.2300">
    <property type="match status" value="1"/>
</dbReference>
<dbReference type="InterPro" id="IPR011006">
    <property type="entry name" value="CheY-like_superfamily"/>
</dbReference>
<gene>
    <name evidence="4" type="ORF">CYPRO_1030</name>
</gene>
<dbReference type="GO" id="GO:0003677">
    <property type="term" value="F:DNA binding"/>
    <property type="evidence" value="ECO:0007669"/>
    <property type="project" value="InterPro"/>
</dbReference>
<name>A0A345UIJ8_9BACT</name>
<reference evidence="4 5" key="1">
    <citation type="submission" date="2018-03" db="EMBL/GenBank/DDBJ databases">
        <title>Phenotypic and genomic properties of Cyclonatronum proteinivorum gen. nov., sp. nov., a haloalkaliphilic bacteroidete from soda lakes possessing Na+-translocating rhodopsin.</title>
        <authorList>
            <person name="Toshchakov S.V."/>
            <person name="Korzhenkov A."/>
            <person name="Samarov N.I."/>
            <person name="Kublanov I.V."/>
            <person name="Muntyan M.S."/>
            <person name="Sorokin D.Y."/>
        </authorList>
    </citation>
    <scope>NUCLEOTIDE SEQUENCE [LARGE SCALE GENOMIC DNA]</scope>
    <source>
        <strain evidence="4 5">Omega</strain>
    </source>
</reference>
<dbReference type="KEGG" id="cprv:CYPRO_1030"/>
<dbReference type="Gene3D" id="2.40.50.1020">
    <property type="entry name" value="LytTr DNA-binding domain"/>
    <property type="match status" value="1"/>
</dbReference>
<proteinExistence type="predicted"/>
<dbReference type="InterPro" id="IPR046947">
    <property type="entry name" value="LytR-like"/>
</dbReference>
<dbReference type="SUPFAM" id="SSF52172">
    <property type="entry name" value="CheY-like"/>
    <property type="match status" value="1"/>
</dbReference>
<dbReference type="OrthoDB" id="1646880at2"/>
<organism evidence="4 5">
    <name type="scientific">Cyclonatronum proteinivorum</name>
    <dbReference type="NCBI Taxonomy" id="1457365"/>
    <lineage>
        <taxon>Bacteria</taxon>
        <taxon>Pseudomonadati</taxon>
        <taxon>Balneolota</taxon>
        <taxon>Balneolia</taxon>
        <taxon>Balneolales</taxon>
        <taxon>Cyclonatronaceae</taxon>
        <taxon>Cyclonatronum</taxon>
    </lineage>
</organism>
<dbReference type="RefSeq" id="WP_114983583.1">
    <property type="nucleotide sequence ID" value="NZ_CP027806.1"/>
</dbReference>
<dbReference type="PROSITE" id="PS50930">
    <property type="entry name" value="HTH_LYTTR"/>
    <property type="match status" value="1"/>
</dbReference>
<feature type="domain" description="Response regulatory" evidence="2">
    <location>
        <begin position="2"/>
        <end position="113"/>
    </location>
</feature>
<evidence type="ECO:0000259" key="2">
    <source>
        <dbReference type="PROSITE" id="PS50110"/>
    </source>
</evidence>
<sequence>MNCLILDDEQVSRDILKKLISRVPQLKLVASCASALEAIDVLSDKSVDLIFLDVEMPEISGIEFLNTLKSKPLVIFVTSKEEYAVKAFEHEAVDYLVKPLDFPRFLKAVSKARDIFESRQTVQEGMNNLFVKKDNQLVKIRFSDILYIEASADYMMIYTEADRFIVHITMKALNDRLPANQFIRVHRTYTVRLDKIEVVEDNTIVIRKKAIPVGGSYRDVLFKKLNLL</sequence>
<dbReference type="PANTHER" id="PTHR37299">
    <property type="entry name" value="TRANSCRIPTIONAL REGULATOR-RELATED"/>
    <property type="match status" value="1"/>
</dbReference>
<accession>A0A345UIJ8</accession>
<evidence type="ECO:0000259" key="3">
    <source>
        <dbReference type="PROSITE" id="PS50930"/>
    </source>
</evidence>
<dbReference type="Pfam" id="PF04397">
    <property type="entry name" value="LytTR"/>
    <property type="match status" value="1"/>
</dbReference>
<dbReference type="SMART" id="SM00850">
    <property type="entry name" value="LytTR"/>
    <property type="match status" value="1"/>
</dbReference>
<evidence type="ECO:0000313" key="4">
    <source>
        <dbReference type="EMBL" id="AXJ00300.1"/>
    </source>
</evidence>
<feature type="modified residue" description="4-aspartylphosphate" evidence="1">
    <location>
        <position position="53"/>
    </location>
</feature>
<dbReference type="AlphaFoldDB" id="A0A345UIJ8"/>
<dbReference type="PROSITE" id="PS50110">
    <property type="entry name" value="RESPONSE_REGULATORY"/>
    <property type="match status" value="1"/>
</dbReference>
<evidence type="ECO:0000313" key="5">
    <source>
        <dbReference type="Proteomes" id="UP000254808"/>
    </source>
</evidence>
<evidence type="ECO:0000256" key="1">
    <source>
        <dbReference type="PROSITE-ProRule" id="PRU00169"/>
    </source>
</evidence>
<dbReference type="SMART" id="SM00448">
    <property type="entry name" value="REC"/>
    <property type="match status" value="1"/>
</dbReference>
<dbReference type="InterPro" id="IPR001789">
    <property type="entry name" value="Sig_transdc_resp-reg_receiver"/>
</dbReference>
<protein>
    <submittedName>
        <fullName evidence="4">Two component transcriptional regulator, LytTR family</fullName>
    </submittedName>
</protein>
<dbReference type="Proteomes" id="UP000254808">
    <property type="component" value="Chromosome"/>
</dbReference>
<dbReference type="GO" id="GO:0000156">
    <property type="term" value="F:phosphorelay response regulator activity"/>
    <property type="evidence" value="ECO:0007669"/>
    <property type="project" value="InterPro"/>
</dbReference>
<dbReference type="PANTHER" id="PTHR37299:SF1">
    <property type="entry name" value="STAGE 0 SPORULATION PROTEIN A HOMOLOG"/>
    <property type="match status" value="1"/>
</dbReference>
<keyword evidence="5" id="KW-1185">Reference proteome</keyword>
<keyword evidence="1" id="KW-0597">Phosphoprotein</keyword>
<dbReference type="EMBL" id="CP027806">
    <property type="protein sequence ID" value="AXJ00300.1"/>
    <property type="molecule type" value="Genomic_DNA"/>
</dbReference>